<keyword evidence="2" id="KW-1185">Reference proteome</keyword>
<organism evidence="1 2">
    <name type="scientific">Massilia aquatica</name>
    <dbReference type="NCBI Taxonomy" id="2609000"/>
    <lineage>
        <taxon>Bacteria</taxon>
        <taxon>Pseudomonadati</taxon>
        <taxon>Pseudomonadota</taxon>
        <taxon>Betaproteobacteria</taxon>
        <taxon>Burkholderiales</taxon>
        <taxon>Oxalobacteraceae</taxon>
        <taxon>Telluria group</taxon>
        <taxon>Massilia</taxon>
    </lineage>
</organism>
<dbReference type="Proteomes" id="UP000819052">
    <property type="component" value="Unassembled WGS sequence"/>
</dbReference>
<dbReference type="InterPro" id="IPR021243">
    <property type="entry name" value="DUF2804"/>
</dbReference>
<comment type="caution">
    <text evidence="1">The sequence shown here is derived from an EMBL/GenBank/DDBJ whole genome shotgun (WGS) entry which is preliminary data.</text>
</comment>
<sequence>MTPLPAAPSTVPGPDGNPSFGRFAGAATRIDWSVLAAPYARSRWWRRFRHKRWHYSALATEQLFCGIAIVDVGWTNTAFAYVFDRTRRAVVAGFSRDGVPGLTARLAAHAGGASSFRFGERRIAMSASALSLRCKGLEIDADLGAPNAPLLLAVGPVRGGAVHATQKSSGLALSGSVRIGTQTYALDGGVASFDYSNGLLARETAWRWASAHSLALGFNLQAGYFGAHENALWLDGQLIGLGAATFDFNANDPMAPWHVFTDDGLLDLYFTPEGYRREDKNLLVAASRYVQPIGTFSGWVRARVDAPRRAVSRLAGVTEDHASRW</sequence>
<protein>
    <submittedName>
        <fullName evidence="1">DUF2804 domain-containing protein</fullName>
    </submittedName>
</protein>
<dbReference type="Pfam" id="PF10974">
    <property type="entry name" value="DUF2804"/>
    <property type="match status" value="1"/>
</dbReference>
<dbReference type="RefSeq" id="WP_167075311.1">
    <property type="nucleotide sequence ID" value="NZ_VVIW01000002.1"/>
</dbReference>
<dbReference type="PANTHER" id="PTHR35868">
    <property type="entry name" value="DUF2804 DOMAIN-CONTAINING PROTEIN-RELATED"/>
    <property type="match status" value="1"/>
</dbReference>
<dbReference type="EMBL" id="VVIW01000002">
    <property type="protein sequence ID" value="NHZ39539.1"/>
    <property type="molecule type" value="Genomic_DNA"/>
</dbReference>
<accession>A0ABX0LXE2</accession>
<name>A0ABX0LXE2_9BURK</name>
<evidence type="ECO:0000313" key="1">
    <source>
        <dbReference type="EMBL" id="NHZ39539.1"/>
    </source>
</evidence>
<proteinExistence type="predicted"/>
<reference evidence="1 2" key="1">
    <citation type="submission" date="2019-09" db="EMBL/GenBank/DDBJ databases">
        <title>Taxonomy of Antarctic Massilia spp.: description of Massilia rubra sp. nov., Massilia aquatica sp. nov., Massilia mucilaginosa sp. nov., Massilia frigida sp. nov. isolated from streams, lakes and regoliths.</title>
        <authorList>
            <person name="Holochova P."/>
            <person name="Sedlacek I."/>
            <person name="Kralova S."/>
            <person name="Maslanova I."/>
            <person name="Busse H.-J."/>
            <person name="Stankova E."/>
            <person name="Vrbovska V."/>
            <person name="Kovarovic V."/>
            <person name="Bartak M."/>
            <person name="Svec P."/>
            <person name="Pantucek R."/>
        </authorList>
    </citation>
    <scope>NUCLEOTIDE SEQUENCE [LARGE SCALE GENOMIC DNA]</scope>
    <source>
        <strain evidence="1 2">CCM 8693</strain>
    </source>
</reference>
<dbReference type="PANTHER" id="PTHR35868:SF4">
    <property type="entry name" value="DUF2804 DOMAIN-CONTAINING PROTEIN"/>
    <property type="match status" value="1"/>
</dbReference>
<evidence type="ECO:0000313" key="2">
    <source>
        <dbReference type="Proteomes" id="UP000819052"/>
    </source>
</evidence>
<gene>
    <name evidence="1" type="ORF">F1609_05055</name>
</gene>